<organism evidence="2 3">
    <name type="scientific">Mesonia aestuariivivens</name>
    <dbReference type="NCBI Taxonomy" id="2796128"/>
    <lineage>
        <taxon>Bacteria</taxon>
        <taxon>Pseudomonadati</taxon>
        <taxon>Bacteroidota</taxon>
        <taxon>Flavobacteriia</taxon>
        <taxon>Flavobacteriales</taxon>
        <taxon>Flavobacteriaceae</taxon>
        <taxon>Mesonia</taxon>
    </lineage>
</organism>
<feature type="domain" description="NmrA-like" evidence="1">
    <location>
        <begin position="2"/>
        <end position="286"/>
    </location>
</feature>
<dbReference type="Proteomes" id="UP000719267">
    <property type="component" value="Unassembled WGS sequence"/>
</dbReference>
<dbReference type="RefSeq" id="WP_219039331.1">
    <property type="nucleotide sequence ID" value="NZ_JAHWDF010000003.1"/>
</dbReference>
<dbReference type="InterPro" id="IPR052718">
    <property type="entry name" value="NmrA-type_oxidoreductase"/>
</dbReference>
<protein>
    <submittedName>
        <fullName evidence="2">SDR family oxidoreductase</fullName>
    </submittedName>
</protein>
<sequence length="292" mass="31894">MEGKILVTGATGNLGGLVIDNLLEKIEANQIAALVRDTNKAKELNAKGIDVREGNYDDVASLTEAFKGIEKLYFVSGGDLENRPQQHLNVVEAAEKAGVKHVIYTSFGRKDESENSPIYLVAKGHLAAENALKSANLDYTVLKHNLYMEVIPLFAGENLLESKTIFLPAEEGKTGFMARKDMAKIAAKILTNSGHENKFYEVSGTKAYTFTEVAQLISEVSGKEINYVSPSPEEFVKTLQGYGVPQPAIDITLMFAQGTAQGEFNKTASTYKDLTGNEPTSLKEFLKEVYGK</sequence>
<dbReference type="EMBL" id="JAHWDF010000003">
    <property type="protein sequence ID" value="MBW2961047.1"/>
    <property type="molecule type" value="Genomic_DNA"/>
</dbReference>
<proteinExistence type="predicted"/>
<dbReference type="Pfam" id="PF05368">
    <property type="entry name" value="NmrA"/>
    <property type="match status" value="1"/>
</dbReference>
<reference evidence="2 3" key="1">
    <citation type="submission" date="2021-07" db="EMBL/GenBank/DDBJ databases">
        <title>Mesonia aestuariivivens sp. nov., isolated from a tidal flat.</title>
        <authorList>
            <person name="Kim Y.-O."/>
            <person name="Yoon J.-H."/>
        </authorList>
    </citation>
    <scope>NUCLEOTIDE SEQUENCE [LARGE SCALE GENOMIC DNA]</scope>
    <source>
        <strain evidence="2 3">JHPTF-M18</strain>
    </source>
</reference>
<dbReference type="InterPro" id="IPR008030">
    <property type="entry name" value="NmrA-like"/>
</dbReference>
<dbReference type="CDD" id="cd05269">
    <property type="entry name" value="TMR_SDR_a"/>
    <property type="match status" value="1"/>
</dbReference>
<dbReference type="PANTHER" id="PTHR47129">
    <property type="entry name" value="QUINONE OXIDOREDUCTASE 2"/>
    <property type="match status" value="1"/>
</dbReference>
<evidence type="ECO:0000259" key="1">
    <source>
        <dbReference type="Pfam" id="PF05368"/>
    </source>
</evidence>
<accession>A0ABS6VZM3</accession>
<evidence type="ECO:0000313" key="3">
    <source>
        <dbReference type="Proteomes" id="UP000719267"/>
    </source>
</evidence>
<name>A0ABS6VZM3_9FLAO</name>
<comment type="caution">
    <text evidence="2">The sequence shown here is derived from an EMBL/GenBank/DDBJ whole genome shotgun (WGS) entry which is preliminary data.</text>
</comment>
<gene>
    <name evidence="2" type="ORF">KW502_04445</name>
</gene>
<dbReference type="PANTHER" id="PTHR47129:SF1">
    <property type="entry name" value="NMRA-LIKE DOMAIN-CONTAINING PROTEIN"/>
    <property type="match status" value="1"/>
</dbReference>
<keyword evidence="3" id="KW-1185">Reference proteome</keyword>
<evidence type="ECO:0000313" key="2">
    <source>
        <dbReference type="EMBL" id="MBW2961047.1"/>
    </source>
</evidence>